<dbReference type="SUPFAM" id="SSF53850">
    <property type="entry name" value="Periplasmic binding protein-like II"/>
    <property type="match status" value="1"/>
</dbReference>
<evidence type="ECO:0000313" key="2">
    <source>
        <dbReference type="EMBL" id="PPE75129.1"/>
    </source>
</evidence>
<dbReference type="Gene3D" id="3.40.190.10">
    <property type="entry name" value="Periplasmic binding protein-like II"/>
    <property type="match status" value="2"/>
</dbReference>
<evidence type="ECO:0000256" key="1">
    <source>
        <dbReference type="SAM" id="Phobius"/>
    </source>
</evidence>
<name>A0A2S5TJG7_9GAMM</name>
<comment type="caution">
    <text evidence="2">The sequence shown here is derived from an EMBL/GenBank/DDBJ whole genome shotgun (WGS) entry which is preliminary data.</text>
</comment>
<keyword evidence="3" id="KW-1185">Reference proteome</keyword>
<gene>
    <name evidence="2" type="ORF">C3942_05485</name>
</gene>
<dbReference type="PANTHER" id="PTHR42941:SF1">
    <property type="entry name" value="SLL1037 PROTEIN"/>
    <property type="match status" value="1"/>
</dbReference>
<organism evidence="2 3">
    <name type="scientific">Solimonas fluminis</name>
    <dbReference type="NCBI Taxonomy" id="2086571"/>
    <lineage>
        <taxon>Bacteria</taxon>
        <taxon>Pseudomonadati</taxon>
        <taxon>Pseudomonadota</taxon>
        <taxon>Gammaproteobacteria</taxon>
        <taxon>Nevskiales</taxon>
        <taxon>Nevskiaceae</taxon>
        <taxon>Solimonas</taxon>
    </lineage>
</organism>
<reference evidence="2 3" key="1">
    <citation type="submission" date="2018-02" db="EMBL/GenBank/DDBJ databases">
        <title>Genome sequencing of Solimonas sp. HR-BB.</title>
        <authorList>
            <person name="Lee Y."/>
            <person name="Jeon C.O."/>
        </authorList>
    </citation>
    <scope>NUCLEOTIDE SEQUENCE [LARGE SCALE GENOMIC DNA]</scope>
    <source>
        <strain evidence="2 3">HR-BB</strain>
    </source>
</reference>
<protein>
    <submittedName>
        <fullName evidence="2">C4-dicarboxylate ABC transporter substrate-binding protein</fullName>
    </submittedName>
</protein>
<dbReference type="OrthoDB" id="237270at2"/>
<dbReference type="Pfam" id="PF16868">
    <property type="entry name" value="NMT1_3"/>
    <property type="match status" value="1"/>
</dbReference>
<dbReference type="AlphaFoldDB" id="A0A2S5TJG7"/>
<proteinExistence type="predicted"/>
<keyword evidence="1" id="KW-0472">Membrane</keyword>
<dbReference type="PANTHER" id="PTHR42941">
    <property type="entry name" value="SLL1037 PROTEIN"/>
    <property type="match status" value="1"/>
</dbReference>
<dbReference type="InterPro" id="IPR011852">
    <property type="entry name" value="TRAP_TAXI"/>
</dbReference>
<feature type="transmembrane region" description="Helical" evidence="1">
    <location>
        <begin position="33"/>
        <end position="55"/>
    </location>
</feature>
<keyword evidence="1" id="KW-0812">Transmembrane</keyword>
<accession>A0A2S5TJG7</accession>
<dbReference type="RefSeq" id="WP_104229355.1">
    <property type="nucleotide sequence ID" value="NZ_PSNW01000002.1"/>
</dbReference>
<dbReference type="EMBL" id="PSNW01000002">
    <property type="protein sequence ID" value="PPE75129.1"/>
    <property type="molecule type" value="Genomic_DNA"/>
</dbReference>
<sequence>MAEKEATREKKIETARRRLLGLRPVSVVSWRDAVATIGPIVLLTALAVWAALYLVRPAPPSSITIAGGPENSNFRNIAAQYEKILARNGVELKIVPSLGSLDSLKKLAGGEVDLAFVQSGVTLESGTDELVSLGTMFRQPVSIFYRSEKPFERLSQMDGMRIAVGREGSGTRFIALALLKGNGLEPGTGKTQFLDLEGEAAREALRAGQVDAIFLSGDSAAVKTVRSLLREPGVRLFDFTAQGEAYERRFRYLNRLELPPGAFDLGNNLPDRRITMMAPTVELLSHRDLHPALTDLLVEAAQEIHSRSSLMQNPREFPHPIEHDYPMSEDAARYYKSGKSFAYRFLPFWLASLVSRALVVLLPLLVILIPGMRFAPALYAWRVNRRLYKRYGEMMALERAAQEPMTPEQRAALVQRLDEIEKSVINVKMPGAFADQSYIMRRHIKFVRDSLSGNATRKDDDVELVR</sequence>
<dbReference type="Proteomes" id="UP000238220">
    <property type="component" value="Unassembled WGS sequence"/>
</dbReference>
<keyword evidence="1" id="KW-1133">Transmembrane helix</keyword>
<feature type="transmembrane region" description="Helical" evidence="1">
    <location>
        <begin position="364"/>
        <end position="381"/>
    </location>
</feature>
<evidence type="ECO:0000313" key="3">
    <source>
        <dbReference type="Proteomes" id="UP000238220"/>
    </source>
</evidence>